<dbReference type="RefSeq" id="XP_037137096.1">
    <property type="nucleotide sequence ID" value="XM_037281201.1"/>
</dbReference>
<organism evidence="6 7">
    <name type="scientific">Torulaspora globosa</name>
    <dbReference type="NCBI Taxonomy" id="48254"/>
    <lineage>
        <taxon>Eukaryota</taxon>
        <taxon>Fungi</taxon>
        <taxon>Dikarya</taxon>
        <taxon>Ascomycota</taxon>
        <taxon>Saccharomycotina</taxon>
        <taxon>Saccharomycetes</taxon>
        <taxon>Saccharomycetales</taxon>
        <taxon>Saccharomycetaceae</taxon>
        <taxon>Torulaspora</taxon>
    </lineage>
</organism>
<dbReference type="OrthoDB" id="5518345at2759"/>
<dbReference type="GeneID" id="59323518"/>
<evidence type="ECO:0000313" key="7">
    <source>
        <dbReference type="Proteomes" id="UP000515788"/>
    </source>
</evidence>
<keyword evidence="1" id="KW-0646">Protease inhibitor</keyword>
<evidence type="ECO:0000256" key="3">
    <source>
        <dbReference type="ARBA" id="ARBA00038069"/>
    </source>
</evidence>
<dbReference type="PANTHER" id="PTHR28288:SF2">
    <property type="entry name" value="PROTEASE B INHIBITOR 2"/>
    <property type="match status" value="1"/>
</dbReference>
<dbReference type="KEGG" id="tgb:HG536_0A02380"/>
<dbReference type="Gene3D" id="3.30.70.80">
    <property type="entry name" value="Peptidase S8 propeptide/proteinase inhibitor I9"/>
    <property type="match status" value="1"/>
</dbReference>
<accession>A0A7G3ZA85</accession>
<evidence type="ECO:0000256" key="2">
    <source>
        <dbReference type="ARBA" id="ARBA00022900"/>
    </source>
</evidence>
<sequence>MSGKSYIVTLKDTVPEGEVSKFKQFIDSLGGAITHEFSLIKGYTVHLPEALHIDKLKDGFGSIIANVEEDKEVSIQK</sequence>
<keyword evidence="2" id="KW-0722">Serine protease inhibitor</keyword>
<dbReference type="EMBL" id="CP059246">
    <property type="protein sequence ID" value="QLL30421.1"/>
    <property type="molecule type" value="Genomic_DNA"/>
</dbReference>
<comment type="function">
    <text evidence="4">Cytosolic inhibitor of vacuolar proteinase B (yscB), probably regulating protease B activity during limited proteolysis. PBI2 is a component of the LMA1 complex, which is involved in the facilitation of vesicle fusion such as homotypic vacuole and ER-derived COPII vesicle fusion with the Golgi.</text>
</comment>
<comment type="similarity">
    <text evidence="3">Belongs to the protease inhibitor I9 family.</text>
</comment>
<evidence type="ECO:0000256" key="4">
    <source>
        <dbReference type="ARBA" id="ARBA00054668"/>
    </source>
</evidence>
<evidence type="ECO:0000256" key="1">
    <source>
        <dbReference type="ARBA" id="ARBA00022690"/>
    </source>
</evidence>
<gene>
    <name evidence="6" type="ORF">HG536_0A02380</name>
</gene>
<dbReference type="PANTHER" id="PTHR28288">
    <property type="entry name" value="PROTEASE B INHIBITOR 2"/>
    <property type="match status" value="1"/>
</dbReference>
<dbReference type="InterPro" id="IPR052471">
    <property type="entry name" value="PBI_I9"/>
</dbReference>
<dbReference type="GO" id="GO:0004867">
    <property type="term" value="F:serine-type endopeptidase inhibitor activity"/>
    <property type="evidence" value="ECO:0007669"/>
    <property type="project" value="UniProtKB-KW"/>
</dbReference>
<dbReference type="InterPro" id="IPR037045">
    <property type="entry name" value="S8pro/Inhibitor_I9_sf"/>
</dbReference>
<dbReference type="GO" id="GO:0042144">
    <property type="term" value="P:vacuole fusion, non-autophagic"/>
    <property type="evidence" value="ECO:0007669"/>
    <property type="project" value="TreeGrafter"/>
</dbReference>
<name>A0A7G3ZA85_9SACH</name>
<reference evidence="6 7" key="1">
    <citation type="submission" date="2020-06" db="EMBL/GenBank/DDBJ databases">
        <title>The yeast mating-type switching endonuclease HO is a domesticated member of an unorthodox homing genetic element family.</title>
        <authorList>
            <person name="Coughlan A.Y."/>
            <person name="Lombardi L."/>
            <person name="Braun-Galleani S."/>
            <person name="Martos A.R."/>
            <person name="Galeote V."/>
            <person name="Bigey F."/>
            <person name="Dequin S."/>
            <person name="Byrne K.P."/>
            <person name="Wolfe K.H."/>
        </authorList>
    </citation>
    <scope>NUCLEOTIDE SEQUENCE [LARGE SCALE GENOMIC DNA]</scope>
    <source>
        <strain evidence="6 7">CBS764</strain>
    </source>
</reference>
<comment type="subunit">
    <text evidence="5">Part of the heterodimeric LMA1 complex together with the thioredoxin II/TRX2. LMA1 binds to the ATPase SEC18.</text>
</comment>
<dbReference type="FunFam" id="3.30.70.80:FF:000005">
    <property type="entry name" value="Proteinase inhibitor I2B"/>
    <property type="match status" value="1"/>
</dbReference>
<evidence type="ECO:0008006" key="8">
    <source>
        <dbReference type="Google" id="ProtNLM"/>
    </source>
</evidence>
<dbReference type="SUPFAM" id="SSF54897">
    <property type="entry name" value="Protease propeptides/inhibitors"/>
    <property type="match status" value="1"/>
</dbReference>
<dbReference type="AlphaFoldDB" id="A0A7G3ZA85"/>
<keyword evidence="7" id="KW-1185">Reference proteome</keyword>
<protein>
    <recommendedName>
        <fullName evidence="8">Inhibitor I9 domain-containing protein</fullName>
    </recommendedName>
</protein>
<evidence type="ECO:0000313" key="6">
    <source>
        <dbReference type="EMBL" id="QLL30421.1"/>
    </source>
</evidence>
<evidence type="ECO:0000256" key="5">
    <source>
        <dbReference type="ARBA" id="ARBA00062658"/>
    </source>
</evidence>
<proteinExistence type="inferred from homology"/>
<dbReference type="Proteomes" id="UP000515788">
    <property type="component" value="Chromosome 1"/>
</dbReference>